<accession>A0A5A7MTP5</accession>
<protein>
    <submittedName>
        <fullName evidence="1">Uncharacterized protein</fullName>
    </submittedName>
</protein>
<dbReference type="AlphaFoldDB" id="A0A5A7MTP5"/>
<organism evidence="1 2">
    <name type="scientific">Iodidimonas gelatinilytica</name>
    <dbReference type="NCBI Taxonomy" id="1236966"/>
    <lineage>
        <taxon>Bacteria</taxon>
        <taxon>Pseudomonadati</taxon>
        <taxon>Pseudomonadota</taxon>
        <taxon>Alphaproteobacteria</taxon>
        <taxon>Iodidimonadales</taxon>
        <taxon>Iodidimonadaceae</taxon>
        <taxon>Iodidimonas</taxon>
    </lineage>
</organism>
<comment type="caution">
    <text evidence="1">The sequence shown here is derived from an EMBL/GenBank/DDBJ whole genome shotgun (WGS) entry which is preliminary data.</text>
</comment>
<evidence type="ECO:0000313" key="1">
    <source>
        <dbReference type="EMBL" id="GEQ99290.1"/>
    </source>
</evidence>
<name>A0A5A7MTP5_9PROT</name>
<dbReference type="Proteomes" id="UP000322084">
    <property type="component" value="Unassembled WGS sequence"/>
</dbReference>
<proteinExistence type="predicted"/>
<gene>
    <name evidence="1" type="ORF">JCM17844_29270</name>
</gene>
<dbReference type="EMBL" id="BKCL01000016">
    <property type="protein sequence ID" value="GEQ99290.1"/>
    <property type="molecule type" value="Genomic_DNA"/>
</dbReference>
<sequence>MAKVDQQPIRAALRGALQNHLHRRLGLREERDWLQAEYPGLAEETARAGLGSA</sequence>
<reference evidence="1 2" key="1">
    <citation type="submission" date="2019-09" db="EMBL/GenBank/DDBJ databases">
        <title>NBRP : Genome information of microbial organism related human and environment.</title>
        <authorList>
            <person name="Hattori M."/>
            <person name="Oshima K."/>
            <person name="Inaba H."/>
            <person name="Suda W."/>
            <person name="Sakamoto M."/>
            <person name="Iino T."/>
            <person name="Kitahara M."/>
            <person name="Oshida Y."/>
            <person name="Iida T."/>
            <person name="Kudo T."/>
            <person name="Itoh T."/>
            <person name="Ohkuma M."/>
        </authorList>
    </citation>
    <scope>NUCLEOTIDE SEQUENCE [LARGE SCALE GENOMIC DNA]</scope>
    <source>
        <strain evidence="1 2">Hi-2</strain>
    </source>
</reference>
<evidence type="ECO:0000313" key="2">
    <source>
        <dbReference type="Proteomes" id="UP000322084"/>
    </source>
</evidence>